<reference evidence="7" key="1">
    <citation type="submission" date="2020-02" db="EMBL/GenBank/DDBJ databases">
        <authorList>
            <person name="Meier V. D."/>
        </authorList>
    </citation>
    <scope>NUCLEOTIDE SEQUENCE</scope>
    <source>
        <strain evidence="7">AVDCRST_MAG18</strain>
    </source>
</reference>
<comment type="subcellular location">
    <subcellularLocation>
        <location evidence="1">Membrane</location>
        <topology evidence="1">Multi-pass membrane protein</topology>
    </subcellularLocation>
</comment>
<feature type="transmembrane region" description="Helical" evidence="6">
    <location>
        <begin position="55"/>
        <end position="72"/>
    </location>
</feature>
<sequence length="427" mass="45188">MERQRAQDYGGETTPRVPSEDLLPITISQVLDLLMALVLIMFVPIGLWRGALREWLTLAGITLGLLLAGSWSDPWGADLAAAAGMDPNLAAFAVAALFFLGTTVVVGYGAGVTLPYRPDLTRANRFLGALLGLGNGTLILSGVLQIMQRHLFASRDDSPLKTAGLASFLIDSVGWVYLGLLALFIGCVAVGLARRWTEGAPLMDEYGPVYQAAARDEWRPEEIWSPTVPPVKPTTTATEPPARDRANQETAVLKVVPTVSQSVVPEPSSTAVSAPTPTNAAPATPPRVDHPEASTPAAQVVNIARRQTPRPAPPPLPANVTPIGAHSGRAPNERRADEQKQTGARIAADPPTLVPRPRTDGDAPTLVPRPAQGNPPADTVPAPVRGATSDQRTCGSCGTPTAPRARFCLICGHLIGDPERRQVARQP</sequence>
<gene>
    <name evidence="7" type="ORF">AVDCRST_MAG18-2947</name>
</gene>
<keyword evidence="3 6" id="KW-1133">Transmembrane helix</keyword>
<feature type="compositionally biased region" description="Low complexity" evidence="5">
    <location>
        <begin position="262"/>
        <end position="282"/>
    </location>
</feature>
<keyword evidence="4 6" id="KW-0472">Membrane</keyword>
<organism evidence="7">
    <name type="scientific">uncultured Thermomicrobiales bacterium</name>
    <dbReference type="NCBI Taxonomy" id="1645740"/>
    <lineage>
        <taxon>Bacteria</taxon>
        <taxon>Pseudomonadati</taxon>
        <taxon>Thermomicrobiota</taxon>
        <taxon>Thermomicrobia</taxon>
        <taxon>Thermomicrobiales</taxon>
        <taxon>environmental samples</taxon>
    </lineage>
</organism>
<feature type="region of interest" description="Disordered" evidence="5">
    <location>
        <begin position="224"/>
        <end position="246"/>
    </location>
</feature>
<dbReference type="AlphaFoldDB" id="A0A6J4VLF8"/>
<feature type="transmembrane region" description="Helical" evidence="6">
    <location>
        <begin position="92"/>
        <end position="114"/>
    </location>
</feature>
<evidence type="ECO:0000256" key="2">
    <source>
        <dbReference type="ARBA" id="ARBA00022692"/>
    </source>
</evidence>
<evidence type="ECO:0000256" key="6">
    <source>
        <dbReference type="SAM" id="Phobius"/>
    </source>
</evidence>
<feature type="transmembrane region" description="Helical" evidence="6">
    <location>
        <begin position="126"/>
        <end position="148"/>
    </location>
</feature>
<evidence type="ECO:0000256" key="4">
    <source>
        <dbReference type="ARBA" id="ARBA00023136"/>
    </source>
</evidence>
<dbReference type="InterPro" id="IPR003825">
    <property type="entry name" value="Colicin-V_CvpA"/>
</dbReference>
<evidence type="ECO:0000256" key="3">
    <source>
        <dbReference type="ARBA" id="ARBA00022989"/>
    </source>
</evidence>
<feature type="transmembrane region" description="Helical" evidence="6">
    <location>
        <begin position="168"/>
        <end position="193"/>
    </location>
</feature>
<accession>A0A6J4VLF8</accession>
<evidence type="ECO:0000256" key="5">
    <source>
        <dbReference type="SAM" id="MobiDB-lite"/>
    </source>
</evidence>
<dbReference type="Pfam" id="PF02674">
    <property type="entry name" value="Colicin_V"/>
    <property type="match status" value="1"/>
</dbReference>
<keyword evidence="2 6" id="KW-0812">Transmembrane</keyword>
<dbReference type="GO" id="GO:0009403">
    <property type="term" value="P:toxin biosynthetic process"/>
    <property type="evidence" value="ECO:0007669"/>
    <property type="project" value="InterPro"/>
</dbReference>
<dbReference type="EMBL" id="CADCWN010000221">
    <property type="protein sequence ID" value="CAA9579554.1"/>
    <property type="molecule type" value="Genomic_DNA"/>
</dbReference>
<feature type="compositionally biased region" description="Polar residues" evidence="5">
    <location>
        <begin position="388"/>
        <end position="398"/>
    </location>
</feature>
<proteinExistence type="predicted"/>
<protein>
    <recommendedName>
        <fullName evidence="8">Zinc-ribbon domain-containing protein</fullName>
    </recommendedName>
</protein>
<feature type="region of interest" description="Disordered" evidence="5">
    <location>
        <begin position="261"/>
        <end position="294"/>
    </location>
</feature>
<feature type="transmembrane region" description="Helical" evidence="6">
    <location>
        <begin position="22"/>
        <end position="43"/>
    </location>
</feature>
<name>A0A6J4VLF8_9BACT</name>
<feature type="compositionally biased region" description="Basic and acidic residues" evidence="5">
    <location>
        <begin position="331"/>
        <end position="340"/>
    </location>
</feature>
<evidence type="ECO:0000256" key="1">
    <source>
        <dbReference type="ARBA" id="ARBA00004141"/>
    </source>
</evidence>
<feature type="region of interest" description="Disordered" evidence="5">
    <location>
        <begin position="307"/>
        <end position="398"/>
    </location>
</feature>
<evidence type="ECO:0008006" key="8">
    <source>
        <dbReference type="Google" id="ProtNLM"/>
    </source>
</evidence>
<evidence type="ECO:0000313" key="7">
    <source>
        <dbReference type="EMBL" id="CAA9579554.1"/>
    </source>
</evidence>
<dbReference type="GO" id="GO:0016020">
    <property type="term" value="C:membrane"/>
    <property type="evidence" value="ECO:0007669"/>
    <property type="project" value="UniProtKB-SubCell"/>
</dbReference>